<evidence type="ECO:0000256" key="4">
    <source>
        <dbReference type="ARBA" id="ARBA00022692"/>
    </source>
</evidence>
<comment type="subcellular location">
    <subcellularLocation>
        <location evidence="1">Membrane</location>
        <topology evidence="1">Multi-pass membrane protein</topology>
    </subcellularLocation>
</comment>
<keyword evidence="5 8" id="KW-1133">Transmembrane helix</keyword>
<dbReference type="PIRSF" id="PIRSF002744">
    <property type="entry name" value="Pur-cyt_permease"/>
    <property type="match status" value="1"/>
</dbReference>
<feature type="transmembrane region" description="Helical" evidence="8">
    <location>
        <begin position="126"/>
        <end position="145"/>
    </location>
</feature>
<dbReference type="Proteomes" id="UP000469215">
    <property type="component" value="Unassembled WGS sequence"/>
</dbReference>
<dbReference type="CDD" id="cd11484">
    <property type="entry name" value="SLC-NCS1sbd_CobB-like"/>
    <property type="match status" value="1"/>
</dbReference>
<evidence type="ECO:0000256" key="2">
    <source>
        <dbReference type="ARBA" id="ARBA00008974"/>
    </source>
</evidence>
<evidence type="ECO:0000256" key="6">
    <source>
        <dbReference type="ARBA" id="ARBA00023136"/>
    </source>
</evidence>
<dbReference type="EMBL" id="WWEQ01000006">
    <property type="protein sequence ID" value="MYM18902.1"/>
    <property type="molecule type" value="Genomic_DNA"/>
</dbReference>
<feature type="transmembrane region" description="Helical" evidence="8">
    <location>
        <begin position="220"/>
        <end position="244"/>
    </location>
</feature>
<dbReference type="AlphaFoldDB" id="A0A6N9H5F5"/>
<protein>
    <submittedName>
        <fullName evidence="9">Cytosine permease</fullName>
    </submittedName>
</protein>
<evidence type="ECO:0000256" key="5">
    <source>
        <dbReference type="ARBA" id="ARBA00022989"/>
    </source>
</evidence>
<accession>A0A6N9H5F5</accession>
<comment type="caution">
    <text evidence="9">The sequence shown here is derived from an EMBL/GenBank/DDBJ whole genome shotgun (WGS) entry which is preliminary data.</text>
</comment>
<feature type="transmembrane region" description="Helical" evidence="8">
    <location>
        <begin position="303"/>
        <end position="324"/>
    </location>
</feature>
<dbReference type="PANTHER" id="PTHR31806:SF1">
    <property type="entry name" value="PURINE-CYTOSINE PERMEASE FCY2-RELATED"/>
    <property type="match status" value="1"/>
</dbReference>
<feature type="transmembrane region" description="Helical" evidence="8">
    <location>
        <begin position="431"/>
        <end position="450"/>
    </location>
</feature>
<evidence type="ECO:0000313" key="9">
    <source>
        <dbReference type="EMBL" id="MYM18902.1"/>
    </source>
</evidence>
<evidence type="ECO:0000256" key="3">
    <source>
        <dbReference type="ARBA" id="ARBA00022448"/>
    </source>
</evidence>
<feature type="transmembrane region" description="Helical" evidence="8">
    <location>
        <begin position="165"/>
        <end position="185"/>
    </location>
</feature>
<sequence length="519" mass="55581">MGAFTLRWRSWRRPRPATGQRGAHVAHTRTADAGKGLVETRTIDMVPDAERHGRPFSQFTLWFGSNTQITAIVDGALAVTVFKSGALWAIIALFIGNVLGGIIMALHSAQGPRLGLPQMISSRAQFGVYGAIVPLVLVICMYIGFASTGTVLSGQAVNGLLHIDIPWVGIVVFGAMTVVVALLGYRYIHILGRISSVTGLLGFIYLTICVFAQLDVGTLLGAGTFSFPVFLSVVGLGAGWQLTYGPYVADYSRYLPRETPSAATFGWTFAGSVIGSQWSMILGVLIGASAMTAAGSEFLDNQVGFMGVLAGGGVLAMLIFIVILMSKLTVNTLNAYGAFMCALTISTSFTHNTRVRKRTRAAFVVVIVAATVVVALFASADFLANFKNFVLALLMVFTPWSVINLADYYLISKDRFDIPGLYDPRGRYGKWNAAALVSYAVGVLVQIPFLDQTIYTGPFVKLLGGADVSWIIGIIVTAALYIPWAMRRPVAPAATIYPEATVVPEIEALAEEDAEVAGH</sequence>
<dbReference type="InterPro" id="IPR026030">
    <property type="entry name" value="Pur-cyt_permease_Fcy2/21/22"/>
</dbReference>
<evidence type="ECO:0000313" key="10">
    <source>
        <dbReference type="Proteomes" id="UP000469215"/>
    </source>
</evidence>
<dbReference type="PANTHER" id="PTHR31806">
    <property type="entry name" value="PURINE-CYTOSINE PERMEASE FCY2-RELATED"/>
    <property type="match status" value="1"/>
</dbReference>
<comment type="similarity">
    <text evidence="2 7">Belongs to the purine-cytosine permease (2.A.39) family.</text>
</comment>
<keyword evidence="3 7" id="KW-0813">Transport</keyword>
<dbReference type="GO" id="GO:0022857">
    <property type="term" value="F:transmembrane transporter activity"/>
    <property type="evidence" value="ECO:0007669"/>
    <property type="project" value="InterPro"/>
</dbReference>
<feature type="transmembrane region" description="Helical" evidence="8">
    <location>
        <begin position="265"/>
        <end position="291"/>
    </location>
</feature>
<name>A0A6N9H5F5_9MICO</name>
<feature type="transmembrane region" description="Helical" evidence="8">
    <location>
        <begin position="389"/>
        <end position="410"/>
    </location>
</feature>
<dbReference type="GO" id="GO:0005886">
    <property type="term" value="C:plasma membrane"/>
    <property type="evidence" value="ECO:0007669"/>
    <property type="project" value="TreeGrafter"/>
</dbReference>
<dbReference type="Pfam" id="PF02133">
    <property type="entry name" value="Transp_cyt_pur"/>
    <property type="match status" value="1"/>
</dbReference>
<keyword evidence="6 7" id="KW-0472">Membrane</keyword>
<keyword evidence="10" id="KW-1185">Reference proteome</keyword>
<dbReference type="InterPro" id="IPR001248">
    <property type="entry name" value="Pur-cyt_permease"/>
</dbReference>
<evidence type="ECO:0000256" key="7">
    <source>
        <dbReference type="PIRNR" id="PIRNR002744"/>
    </source>
</evidence>
<gene>
    <name evidence="9" type="ORF">GSY69_02620</name>
</gene>
<proteinExistence type="inferred from homology"/>
<organism evidence="9 10">
    <name type="scientific">Brevibacterium rongguiense</name>
    <dbReference type="NCBI Taxonomy" id="2695267"/>
    <lineage>
        <taxon>Bacteria</taxon>
        <taxon>Bacillati</taxon>
        <taxon>Actinomycetota</taxon>
        <taxon>Actinomycetes</taxon>
        <taxon>Micrococcales</taxon>
        <taxon>Brevibacteriaceae</taxon>
        <taxon>Brevibacterium</taxon>
    </lineage>
</organism>
<feature type="transmembrane region" description="Helical" evidence="8">
    <location>
        <begin position="361"/>
        <end position="383"/>
    </location>
</feature>
<feature type="transmembrane region" description="Helical" evidence="8">
    <location>
        <begin position="462"/>
        <end position="482"/>
    </location>
</feature>
<feature type="transmembrane region" description="Helical" evidence="8">
    <location>
        <begin position="85"/>
        <end position="106"/>
    </location>
</feature>
<reference evidence="9 10" key="1">
    <citation type="submission" date="2020-01" db="EMBL/GenBank/DDBJ databases">
        <authorList>
            <person name="Deng T."/>
        </authorList>
    </citation>
    <scope>NUCLEOTIDE SEQUENCE [LARGE SCALE GENOMIC DNA]</scope>
    <source>
        <strain evidence="9 10">5221</strain>
    </source>
</reference>
<evidence type="ECO:0000256" key="8">
    <source>
        <dbReference type="SAM" id="Phobius"/>
    </source>
</evidence>
<keyword evidence="4 8" id="KW-0812">Transmembrane</keyword>
<evidence type="ECO:0000256" key="1">
    <source>
        <dbReference type="ARBA" id="ARBA00004141"/>
    </source>
</evidence>
<dbReference type="Gene3D" id="1.10.4160.10">
    <property type="entry name" value="Hydantoin permease"/>
    <property type="match status" value="1"/>
</dbReference>
<feature type="transmembrane region" description="Helical" evidence="8">
    <location>
        <begin position="197"/>
        <end position="214"/>
    </location>
</feature>